<dbReference type="PROSITE" id="PS51257">
    <property type="entry name" value="PROKAR_LIPOPROTEIN"/>
    <property type="match status" value="1"/>
</dbReference>
<proteinExistence type="predicted"/>
<protein>
    <submittedName>
        <fullName evidence="1">Uncharacterized protein</fullName>
    </submittedName>
</protein>
<dbReference type="OrthoDB" id="1369502at2"/>
<sequence>MKVKSKISLIILAFTFVISCNKNNYDEFEFSYGNTFETNFSIRFTQNDSIYLRENWSPNDSNDNIPYPKSKTNYIAILTRKQKEELNAFLSKIDFKKLDTVYFERYEDGKQYKLYFKKNDFEKTIFVRSHHSPQELDSLANWIVDVKRNLKLKKTNKILEFKSKFYSIPPPPPPISN</sequence>
<dbReference type="AlphaFoldDB" id="A0A3D9D5C1"/>
<organism evidence="1 2">
    <name type="scientific">Epilithonimonas hispanica</name>
    <dbReference type="NCBI Taxonomy" id="358687"/>
    <lineage>
        <taxon>Bacteria</taxon>
        <taxon>Pseudomonadati</taxon>
        <taxon>Bacteroidota</taxon>
        <taxon>Flavobacteriia</taxon>
        <taxon>Flavobacteriales</taxon>
        <taxon>Weeksellaceae</taxon>
        <taxon>Chryseobacterium group</taxon>
        <taxon>Epilithonimonas</taxon>
    </lineage>
</organism>
<name>A0A3D9D5C1_9FLAO</name>
<dbReference type="Proteomes" id="UP000256326">
    <property type="component" value="Unassembled WGS sequence"/>
</dbReference>
<evidence type="ECO:0000313" key="1">
    <source>
        <dbReference type="EMBL" id="REC73189.1"/>
    </source>
</evidence>
<reference evidence="1 2" key="1">
    <citation type="journal article" date="2006" name="Int. J. Syst. Evol. Microbiol.">
        <title>Chryseobacterium hispanicum sp. nov., isolated from the drinking water distribution system of Sevilla, Spain.</title>
        <authorList>
            <person name="Gallego V."/>
            <person name="Garcia M.T."/>
            <person name="Ventosa A."/>
        </authorList>
    </citation>
    <scope>NUCLEOTIDE SEQUENCE [LARGE SCALE GENOMIC DNA]</scope>
    <source>
        <strain evidence="1 2">KCTC 22104</strain>
    </source>
</reference>
<dbReference type="RefSeq" id="WP_116031324.1">
    <property type="nucleotide sequence ID" value="NZ_JBHLVV010000067.1"/>
</dbReference>
<accession>A0A3D9D5C1</accession>
<gene>
    <name evidence="1" type="ORF">DRF58_00070</name>
</gene>
<dbReference type="EMBL" id="QNUG01000001">
    <property type="protein sequence ID" value="REC73189.1"/>
    <property type="molecule type" value="Genomic_DNA"/>
</dbReference>
<comment type="caution">
    <text evidence="1">The sequence shown here is derived from an EMBL/GenBank/DDBJ whole genome shotgun (WGS) entry which is preliminary data.</text>
</comment>
<keyword evidence="2" id="KW-1185">Reference proteome</keyword>
<evidence type="ECO:0000313" key="2">
    <source>
        <dbReference type="Proteomes" id="UP000256326"/>
    </source>
</evidence>